<evidence type="ECO:0000313" key="7">
    <source>
        <dbReference type="Proteomes" id="UP001183643"/>
    </source>
</evidence>
<dbReference type="Pfam" id="PF13564">
    <property type="entry name" value="DoxX_2"/>
    <property type="match status" value="1"/>
</dbReference>
<name>A0AAE4CBQ1_9ACTN</name>
<keyword evidence="4 5" id="KW-0472">Membrane</keyword>
<reference evidence="6" key="1">
    <citation type="submission" date="2023-07" db="EMBL/GenBank/DDBJ databases">
        <title>Sequencing the genomes of 1000 actinobacteria strains.</title>
        <authorList>
            <person name="Klenk H.-P."/>
        </authorList>
    </citation>
    <scope>NUCLEOTIDE SEQUENCE</scope>
    <source>
        <strain evidence="6">DSM 44707</strain>
    </source>
</reference>
<comment type="caution">
    <text evidence="6">The sequence shown here is derived from an EMBL/GenBank/DDBJ whole genome shotgun (WGS) entry which is preliminary data.</text>
</comment>
<dbReference type="GO" id="GO:0016020">
    <property type="term" value="C:membrane"/>
    <property type="evidence" value="ECO:0007669"/>
    <property type="project" value="UniProtKB-SubCell"/>
</dbReference>
<feature type="transmembrane region" description="Helical" evidence="5">
    <location>
        <begin position="96"/>
        <end position="115"/>
    </location>
</feature>
<gene>
    <name evidence="6" type="ORF">J2S41_005055</name>
</gene>
<dbReference type="RefSeq" id="WP_310371087.1">
    <property type="nucleotide sequence ID" value="NZ_JAVDYB010000001.1"/>
</dbReference>
<dbReference type="InterPro" id="IPR032808">
    <property type="entry name" value="DoxX"/>
</dbReference>
<keyword evidence="2 5" id="KW-0812">Transmembrane</keyword>
<proteinExistence type="predicted"/>
<evidence type="ECO:0000256" key="3">
    <source>
        <dbReference type="ARBA" id="ARBA00022989"/>
    </source>
</evidence>
<evidence type="ECO:0000256" key="4">
    <source>
        <dbReference type="ARBA" id="ARBA00023136"/>
    </source>
</evidence>
<sequence length="117" mass="11821">MFAVVVVLSVLLVVVFSVAALRKARGGAELAAEAVHLGFPPGPYRLLGVLEAAGIAGLVIGLWWAPLGIAALAGFVAMASGAAIVHLRAGDPAPKWLLPLVVTVLAVAALVLRVLTA</sequence>
<evidence type="ECO:0000256" key="2">
    <source>
        <dbReference type="ARBA" id="ARBA00022692"/>
    </source>
</evidence>
<keyword evidence="3 5" id="KW-1133">Transmembrane helix</keyword>
<evidence type="ECO:0000256" key="1">
    <source>
        <dbReference type="ARBA" id="ARBA00004141"/>
    </source>
</evidence>
<dbReference type="EMBL" id="JAVDYB010000001">
    <property type="protein sequence ID" value="MDR7278277.1"/>
    <property type="molecule type" value="Genomic_DNA"/>
</dbReference>
<keyword evidence="7" id="KW-1185">Reference proteome</keyword>
<dbReference type="Proteomes" id="UP001183643">
    <property type="component" value="Unassembled WGS sequence"/>
</dbReference>
<accession>A0AAE4CBQ1</accession>
<comment type="subcellular location">
    <subcellularLocation>
        <location evidence="1">Membrane</location>
        <topology evidence="1">Multi-pass membrane protein</topology>
    </subcellularLocation>
</comment>
<dbReference type="AlphaFoldDB" id="A0AAE4CBQ1"/>
<protein>
    <recommendedName>
        <fullName evidence="8">DoxX family protein</fullName>
    </recommendedName>
</protein>
<evidence type="ECO:0000256" key="5">
    <source>
        <dbReference type="SAM" id="Phobius"/>
    </source>
</evidence>
<organism evidence="6 7">
    <name type="scientific">Catenuloplanes atrovinosus</name>
    <dbReference type="NCBI Taxonomy" id="137266"/>
    <lineage>
        <taxon>Bacteria</taxon>
        <taxon>Bacillati</taxon>
        <taxon>Actinomycetota</taxon>
        <taxon>Actinomycetes</taxon>
        <taxon>Micromonosporales</taxon>
        <taxon>Micromonosporaceae</taxon>
        <taxon>Catenuloplanes</taxon>
    </lineage>
</organism>
<evidence type="ECO:0000313" key="6">
    <source>
        <dbReference type="EMBL" id="MDR7278277.1"/>
    </source>
</evidence>
<evidence type="ECO:0008006" key="8">
    <source>
        <dbReference type="Google" id="ProtNLM"/>
    </source>
</evidence>